<keyword evidence="3" id="KW-0963">Cytoplasm</keyword>
<feature type="region of interest" description="Disordered" evidence="21">
    <location>
        <begin position="971"/>
        <end position="1005"/>
    </location>
</feature>
<dbReference type="GO" id="GO:0005737">
    <property type="term" value="C:cytoplasm"/>
    <property type="evidence" value="ECO:0007669"/>
    <property type="project" value="UniProtKB-SubCell"/>
</dbReference>
<dbReference type="STRING" id="33528.ENSGAFP00000016160"/>
<feature type="compositionally biased region" description="Acidic residues" evidence="21">
    <location>
        <begin position="849"/>
        <end position="859"/>
    </location>
</feature>
<evidence type="ECO:0000256" key="18">
    <source>
        <dbReference type="ARBA" id="ARBA00077504"/>
    </source>
</evidence>
<proteinExistence type="predicted"/>
<dbReference type="InterPro" id="IPR057733">
    <property type="entry name" value="UBE2O-like_SH3-B"/>
</dbReference>
<dbReference type="Gene3D" id="3.10.110.10">
    <property type="entry name" value="Ubiquitin Conjugating Enzyme"/>
    <property type="match status" value="1"/>
</dbReference>
<keyword evidence="10" id="KW-0175">Coiled coil</keyword>
<evidence type="ECO:0000313" key="23">
    <source>
        <dbReference type="EMBL" id="PWA32732.1"/>
    </source>
</evidence>
<dbReference type="EC" id="2.3.2.24" evidence="13"/>
<evidence type="ECO:0000256" key="19">
    <source>
        <dbReference type="ARBA" id="ARBA00081850"/>
    </source>
</evidence>
<evidence type="ECO:0000256" key="14">
    <source>
        <dbReference type="ARBA" id="ARBA00057012"/>
    </source>
</evidence>
<dbReference type="EMBL" id="NHOQ01000158">
    <property type="protein sequence ID" value="PWA32732.1"/>
    <property type="molecule type" value="Genomic_DNA"/>
</dbReference>
<comment type="function">
    <text evidence="14">E2/E3 hybrid ubiquitin-protein ligase that displays both E2 and E3 ligase activities and mediates monoubiquitination of target proteins. Negatively regulates TRAF6-mediated NF-kappa-B activation independently of its E2 activity. Acts as a positive regulator of BMP7 signaling by mediating monoubiquitination of SMAD6, thereby regulating adipogenesis. Mediates monoubiquitination at different sites of the nuclear localization signal (NLS) of BAP1, leading to cytoplasmic retention of BAP1. Also able to monoubiquitinate the NLS of other chromatin-associated proteins, such as INO80 and CXXC1, affecting their subcellular location. Acts as a regulator of retrograde transport by assisting the TRIM27:MAGEL2 E3 ubiquitin ligase complex to mediate 'Lys-63'-linked ubiquitination of WASHC1, leading to promote endosomal F-actin assembly.</text>
</comment>
<feature type="compositionally biased region" description="Acidic residues" evidence="21">
    <location>
        <begin position="80"/>
        <end position="89"/>
    </location>
</feature>
<evidence type="ECO:0000256" key="13">
    <source>
        <dbReference type="ARBA" id="ARBA00039076"/>
    </source>
</evidence>
<evidence type="ECO:0000259" key="22">
    <source>
        <dbReference type="PROSITE" id="PS50127"/>
    </source>
</evidence>
<dbReference type="InterPro" id="IPR016135">
    <property type="entry name" value="UBQ-conjugating_enzyme/RWD"/>
</dbReference>
<organism evidence="23 24">
    <name type="scientific">Gambusia affinis</name>
    <name type="common">Western mosquitofish</name>
    <name type="synonym">Heterandria affinis</name>
    <dbReference type="NCBI Taxonomy" id="33528"/>
    <lineage>
        <taxon>Eukaryota</taxon>
        <taxon>Metazoa</taxon>
        <taxon>Chordata</taxon>
        <taxon>Craniata</taxon>
        <taxon>Vertebrata</taxon>
        <taxon>Euteleostomi</taxon>
        <taxon>Actinopterygii</taxon>
        <taxon>Neopterygii</taxon>
        <taxon>Teleostei</taxon>
        <taxon>Neoteleostei</taxon>
        <taxon>Acanthomorphata</taxon>
        <taxon>Ovalentaria</taxon>
        <taxon>Atherinomorphae</taxon>
        <taxon>Cyprinodontiformes</taxon>
        <taxon>Poeciliidae</taxon>
        <taxon>Poeciliinae</taxon>
        <taxon>Gambusia</taxon>
    </lineage>
</organism>
<evidence type="ECO:0000256" key="21">
    <source>
        <dbReference type="SAM" id="MobiDB-lite"/>
    </source>
</evidence>
<keyword evidence="4" id="KW-0597">Phosphoprotein</keyword>
<evidence type="ECO:0000256" key="8">
    <source>
        <dbReference type="ARBA" id="ARBA00022840"/>
    </source>
</evidence>
<dbReference type="InterPro" id="IPR057734">
    <property type="entry name" value="UBE2O-like_SH3-C"/>
</dbReference>
<dbReference type="Pfam" id="PF23046">
    <property type="entry name" value="tSH3-B_UBE2O"/>
    <property type="match status" value="1"/>
</dbReference>
<dbReference type="Pfam" id="PF23044">
    <property type="entry name" value="SH3-C_UBE2O"/>
    <property type="match status" value="1"/>
</dbReference>
<evidence type="ECO:0000256" key="10">
    <source>
        <dbReference type="ARBA" id="ARBA00023054"/>
    </source>
</evidence>
<evidence type="ECO:0000313" key="24">
    <source>
        <dbReference type="Proteomes" id="UP000250572"/>
    </source>
</evidence>
<comment type="subcellular location">
    <subcellularLocation>
        <location evidence="2">Cytoplasm</location>
    </subcellularLocation>
    <subcellularLocation>
        <location evidence="1">Nucleus</location>
    </subcellularLocation>
</comment>
<feature type="region of interest" description="Disordered" evidence="21">
    <location>
        <begin position="1035"/>
        <end position="1071"/>
    </location>
</feature>
<evidence type="ECO:0000256" key="16">
    <source>
        <dbReference type="ARBA" id="ARBA00076102"/>
    </source>
</evidence>
<comment type="caution">
    <text evidence="23">The sequence shown here is derived from an EMBL/GenBank/DDBJ whole genome shotgun (WGS) entry which is preliminary data.</text>
</comment>
<keyword evidence="7" id="KW-0833">Ubl conjugation pathway</keyword>
<dbReference type="PANTHER" id="PTHR46116:SF15">
    <property type="entry name" value="(E3-INDEPENDENT) E2 UBIQUITIN-CONJUGATING ENZYME"/>
    <property type="match status" value="1"/>
</dbReference>
<dbReference type="CDD" id="cd23837">
    <property type="entry name" value="UBCc_UBE2O"/>
    <property type="match status" value="1"/>
</dbReference>
<accession>A0A315W9S0</accession>
<dbReference type="FunFam" id="3.10.110.10:FF:000045">
    <property type="entry name" value="Ubiquitin conjugating enzyme E2 O"/>
    <property type="match status" value="1"/>
</dbReference>
<feature type="region of interest" description="Disordered" evidence="21">
    <location>
        <begin position="1"/>
        <end position="46"/>
    </location>
</feature>
<evidence type="ECO:0000256" key="3">
    <source>
        <dbReference type="ARBA" id="ARBA00022490"/>
    </source>
</evidence>
<dbReference type="GO" id="GO:0005524">
    <property type="term" value="F:ATP binding"/>
    <property type="evidence" value="ECO:0007669"/>
    <property type="project" value="UniProtKB-KW"/>
</dbReference>
<evidence type="ECO:0000256" key="15">
    <source>
        <dbReference type="ARBA" id="ARBA00065490"/>
    </source>
</evidence>
<dbReference type="SMART" id="SM00212">
    <property type="entry name" value="UBCc"/>
    <property type="match status" value="1"/>
</dbReference>
<gene>
    <name evidence="23" type="ORF">CCH79_00012528</name>
</gene>
<feature type="compositionally biased region" description="Low complexity" evidence="21">
    <location>
        <begin position="976"/>
        <end position="989"/>
    </location>
</feature>
<dbReference type="InterPro" id="IPR057732">
    <property type="entry name" value="SH3-A_UBE2O"/>
</dbReference>
<dbReference type="PROSITE" id="PS50127">
    <property type="entry name" value="UBC_2"/>
    <property type="match status" value="1"/>
</dbReference>
<feature type="region of interest" description="Disordered" evidence="21">
    <location>
        <begin position="1510"/>
        <end position="1533"/>
    </location>
</feature>
<name>A0A315W9S0_GAMAF</name>
<feature type="compositionally biased region" description="Basic residues" evidence="21">
    <location>
        <begin position="639"/>
        <end position="650"/>
    </location>
</feature>
<dbReference type="Pfam" id="PF23043">
    <property type="entry name" value="SH3-B_UBE2O"/>
    <property type="match status" value="1"/>
</dbReference>
<dbReference type="Pfam" id="PF23048">
    <property type="entry name" value="SH3-A_UBE2O"/>
    <property type="match status" value="1"/>
</dbReference>
<evidence type="ECO:0000256" key="7">
    <source>
        <dbReference type="ARBA" id="ARBA00022786"/>
    </source>
</evidence>
<feature type="region of interest" description="Disordered" evidence="21">
    <location>
        <begin position="833"/>
        <end position="948"/>
    </location>
</feature>
<feature type="compositionally biased region" description="Gly residues" evidence="21">
    <location>
        <begin position="92"/>
        <end position="108"/>
    </location>
</feature>
<dbReference type="Pfam" id="PF00179">
    <property type="entry name" value="UQ_con"/>
    <property type="match status" value="1"/>
</dbReference>
<dbReference type="InterPro" id="IPR057735">
    <property type="entry name" value="UBE2O-like_tSH3-B"/>
</dbReference>
<feature type="compositionally biased region" description="Polar residues" evidence="21">
    <location>
        <begin position="872"/>
        <end position="889"/>
    </location>
</feature>
<feature type="domain" description="UBC core" evidence="22">
    <location>
        <begin position="1123"/>
        <end position="1299"/>
    </location>
</feature>
<feature type="region of interest" description="Disordered" evidence="21">
    <location>
        <begin position="1342"/>
        <end position="1448"/>
    </location>
</feature>
<evidence type="ECO:0000256" key="5">
    <source>
        <dbReference type="ARBA" id="ARBA00022679"/>
    </source>
</evidence>
<feature type="compositionally biased region" description="Basic and acidic residues" evidence="21">
    <location>
        <begin position="1046"/>
        <end position="1056"/>
    </location>
</feature>
<keyword evidence="24" id="KW-1185">Reference proteome</keyword>
<evidence type="ECO:0000256" key="2">
    <source>
        <dbReference type="ARBA" id="ARBA00004496"/>
    </source>
</evidence>
<dbReference type="Proteomes" id="UP000250572">
    <property type="component" value="Unassembled WGS sequence"/>
</dbReference>
<feature type="compositionally biased region" description="Low complexity" evidence="21">
    <location>
        <begin position="1"/>
        <end position="41"/>
    </location>
</feature>
<comment type="subunit">
    <text evidence="15">Interacts with CPNE1 (via VWFA domain) and CPNE4 (via VWFA domain). Interacts with UBR2.</text>
</comment>
<feature type="compositionally biased region" description="Basic and acidic residues" evidence="21">
    <location>
        <begin position="543"/>
        <end position="563"/>
    </location>
</feature>
<evidence type="ECO:0000256" key="1">
    <source>
        <dbReference type="ARBA" id="ARBA00004123"/>
    </source>
</evidence>
<feature type="compositionally biased region" description="Acidic residues" evidence="21">
    <location>
        <begin position="595"/>
        <end position="606"/>
    </location>
</feature>
<feature type="region of interest" description="Disordered" evidence="21">
    <location>
        <begin position="80"/>
        <end position="125"/>
    </location>
</feature>
<evidence type="ECO:0000256" key="9">
    <source>
        <dbReference type="ARBA" id="ARBA00022843"/>
    </source>
</evidence>
<keyword evidence="9" id="KW-0832">Ubl conjugation</keyword>
<evidence type="ECO:0000256" key="12">
    <source>
        <dbReference type="ARBA" id="ARBA00035845"/>
    </source>
</evidence>
<keyword evidence="8" id="KW-0067">ATP-binding</keyword>
<comment type="catalytic activity">
    <reaction evidence="12">
        <text>S-ubiquitinyl-[E1 ubiquitin-activating enzyme]-L-cysteine + [acceptor protein]-L-lysine = [E1 ubiquitin-activating enzyme]-L-cysteine + N(6)-monoubiquitinyl-[acceptor protein]-L-lysine.</text>
        <dbReference type="EC" id="2.3.2.24"/>
    </reaction>
</comment>
<evidence type="ECO:0000256" key="6">
    <source>
        <dbReference type="ARBA" id="ARBA00022741"/>
    </source>
</evidence>
<dbReference type="GO" id="GO:0061631">
    <property type="term" value="F:ubiquitin conjugating enzyme activity"/>
    <property type="evidence" value="ECO:0007669"/>
    <property type="project" value="UniProtKB-EC"/>
</dbReference>
<reference evidence="23 24" key="1">
    <citation type="journal article" date="2018" name="G3 (Bethesda)">
        <title>A High-Quality Reference Genome for the Invasive Mosquitofish Gambusia affinis Using a Chicago Library.</title>
        <authorList>
            <person name="Hoffberg S.L."/>
            <person name="Troendle N.J."/>
            <person name="Glenn T.C."/>
            <person name="Mahmud O."/>
            <person name="Louha S."/>
            <person name="Chalopin D."/>
            <person name="Bennetzen J.L."/>
            <person name="Mauricio R."/>
        </authorList>
    </citation>
    <scope>NUCLEOTIDE SEQUENCE [LARGE SCALE GENOMIC DNA]</scope>
    <source>
        <strain evidence="23">NE01/NJP1002.9</strain>
        <tissue evidence="23">Muscle</tissue>
    </source>
</reference>
<evidence type="ECO:0000256" key="20">
    <source>
        <dbReference type="ARBA" id="ARBA00082143"/>
    </source>
</evidence>
<dbReference type="SUPFAM" id="SSF54495">
    <property type="entry name" value="UBC-like"/>
    <property type="match status" value="1"/>
</dbReference>
<keyword evidence="5" id="KW-0808">Transferase</keyword>
<protein>
    <recommendedName>
        <fullName evidence="13">(E3-independent) E2 ubiquitin-conjugating enzyme</fullName>
        <ecNumber evidence="13">2.3.2.24</ecNumber>
    </recommendedName>
    <alternativeName>
        <fullName evidence="17">E2/E3 hybrid ubiquitin-protein ligase UBE2O</fullName>
    </alternativeName>
    <alternativeName>
        <fullName evidence="20">Ubiquitin carrier protein O</fullName>
    </alternativeName>
    <alternativeName>
        <fullName evidence="16">Ubiquitin-conjugating enzyme E2 O</fullName>
    </alternativeName>
    <alternativeName>
        <fullName evidence="19">Ubiquitin-conjugating enzyme E2 of 230 kDa</fullName>
    </alternativeName>
    <alternativeName>
        <fullName evidence="18">Ubiquitin-protein ligase O</fullName>
    </alternativeName>
</protein>
<evidence type="ECO:0000256" key="17">
    <source>
        <dbReference type="ARBA" id="ARBA00077073"/>
    </source>
</evidence>
<dbReference type="GO" id="GO:0005634">
    <property type="term" value="C:nucleus"/>
    <property type="evidence" value="ECO:0007669"/>
    <property type="project" value="UniProtKB-SubCell"/>
</dbReference>
<feature type="compositionally biased region" description="Low complexity" evidence="21">
    <location>
        <begin position="607"/>
        <end position="622"/>
    </location>
</feature>
<dbReference type="PANTHER" id="PTHR46116">
    <property type="entry name" value="(E3-INDEPENDENT) E2 UBIQUITIN-CONJUGATING ENZYME"/>
    <property type="match status" value="1"/>
</dbReference>
<feature type="region of interest" description="Disordered" evidence="21">
    <location>
        <begin position="543"/>
        <end position="651"/>
    </location>
</feature>
<evidence type="ECO:0000256" key="11">
    <source>
        <dbReference type="ARBA" id="ARBA00023242"/>
    </source>
</evidence>
<sequence>MAEPVASDAATAATDETHTAASPTPGLSAAPSPGSEPPSMALSPTADGSQRLLFSHDLVSGRYRGSVRYGIVRMIHGEEDFNSDSDLDDGGGRGGGGGGGGAGGGGRIPCGSDTESAVDTPSRPLGRGVVRVQWYPEGAKQDIRETKVEGGGGECSNEDNRKVAVGAADRNGLKGNNAVPSICCGLVLVIRQSQDDAGFVGDEEVVHKNLPSSSSSLFCCVSILTCFFIYYLPHSALLPNPLPSLPVHIQHLPHLSALQQASADCSAPTGEEVYRERLNAADFNTACLKLKLEDRSIVIRDIVRRNNSADNQCGIVTNIDIECAVKFVGTNCVLYPVNSKDLQHIWSFMYGDYIAYDFWLGKVYDLTNHIILKLSNGARCSMSVEDGAKLYDVCPHVSDSGLFFDEAYGFYPGQVLIGPAKVFSNVQWLSGVKPVLSRKCKFRVVVEEVKVVELKVTWITKSYSPKGSDSVYPPPSTITQENLHRVRRLGYYDHTQRELGERALYIIPAKGSATCMTCDGPEGAHFLPEDPIARKLKRVFKKEPGRKTEHADLQGDHKSEQTDSPHLNNGPVTPGQNPVDPKSANDNAAEHGEQDADDEGAEDTDDTSSLTSSASSTASSQSGGLGTNRKKSIPLSIRNLKRKHKKKRTKFSREFKRGDRVAVEVVSTKTTADVMWKDGRVERGIRSNDLIPIQHLDSHEFCPGDFVVDKRPQALQDPGVYGVIQSGDHKGRTCVVRWIKLNSTADDVEVIGVEEDVSVYDIADHPDFHFRTADIVIRIWNSENGQNDCENETSVGQVSRVDVSSKVEVVWADNSKTIVLPQHLYNVESEIEETDYDSVEETSSVLSTEEWEDESDSWETDNGVTTEDDSHANNFNATYMETPTPTPTGSALFIIPPQEGGKAEVTSPTKGAQGEEGESSVGSPTSGGVTTPGTVNGAEKPNKDGASRGFRELKEALKILESLKNMTVEQLWTGGSPTSPTSAEPASTANMASSLSPAAPEKPTKEKRFLDDIKKLHENLRKTLDNVAIVEEEKMEAVGSGGAGTEAERSGEEKPQQEPQTPVGGQEWPSEFLSDTPVLCQQSGGKPGVTFTSAKGEVFSVLEWAPDTHSFKKMEFQPAEAKKFFSTVRKEMALLATSLPDGIMVKTFEDRMCKLADISKRLPSAVTQDLFSALIKGPTRTPYEDGLFLFDIQLPNIYPAVPPLFRYLSQCSGRLNPNLYDNGKVCVSLLGTWIGKGTERWTSKSSLLQVLISIQGLILVNEPYYNEAGFDSDRGLQEGYENSRCYNEMALIKMVQSMTQLLQNPVDVFKQEVQEHFACSGWRLVHRLEAWLELNDAAERSHAPHPAARGLRSKDEAPVAHSSPGKPGEDGVPGVSSILEEELEDSGLSPSTTAAPPVDLSSDCDGTQGDACLGGDRASAAARGVAPESGPSQPVVRPKKRRKSYRSFLPEGSGYPDIGFPLFPLSKGFVKSVRGVLQQYRAALAAAAVPEYTEDNRQHKEDAATHFNHQAAADSRHVKQVKGPVQTKQATAK</sequence>
<feature type="compositionally biased region" description="Polar residues" evidence="21">
    <location>
        <begin position="564"/>
        <end position="576"/>
    </location>
</feature>
<keyword evidence="6" id="KW-0547">Nucleotide-binding</keyword>
<keyword evidence="11" id="KW-0539">Nucleus</keyword>
<evidence type="ECO:0000256" key="4">
    <source>
        <dbReference type="ARBA" id="ARBA00022553"/>
    </source>
</evidence>
<dbReference type="InterPro" id="IPR000608">
    <property type="entry name" value="UBC"/>
</dbReference>
<feature type="compositionally biased region" description="Low complexity" evidence="21">
    <location>
        <begin position="919"/>
        <end position="935"/>
    </location>
</feature>